<keyword evidence="1" id="KW-0472">Membrane</keyword>
<keyword evidence="1" id="KW-0812">Transmembrane</keyword>
<reference evidence="2 3" key="1">
    <citation type="submission" date="2016-06" db="EMBL/GenBank/DDBJ databases">
        <authorList>
            <person name="Kjaerup R.B."/>
            <person name="Dalgaard T.S."/>
            <person name="Juul-Madsen H.R."/>
        </authorList>
    </citation>
    <scope>NUCLEOTIDE SEQUENCE [LARGE SCALE GENOMIC DNA]</scope>
</reference>
<proteinExistence type="predicted"/>
<sequence length="101" mass="10916">MSIPAARHASLSVTMLRSTLIICRHAAAMQVIQASTSDVPSGIFRNHGPARNFSNLTRTFITIAAIHLHLLTALIVLLPSCLACSSYCVCPKTDGAQNWRI</sequence>
<keyword evidence="1" id="KW-1133">Transmembrane helix</keyword>
<keyword evidence="3" id="KW-1185">Reference proteome</keyword>
<evidence type="ECO:0000256" key="1">
    <source>
        <dbReference type="SAM" id="Phobius"/>
    </source>
</evidence>
<dbReference type="EMBL" id="LT853698">
    <property type="protein sequence ID" value="SMQ52237.1"/>
    <property type="molecule type" value="Genomic_DNA"/>
</dbReference>
<dbReference type="AlphaFoldDB" id="A0A1X7RZ76"/>
<gene>
    <name evidence="2" type="ORF">ZT3D7_G7390</name>
</gene>
<protein>
    <submittedName>
        <fullName evidence="2">Uncharacterized protein</fullName>
    </submittedName>
</protein>
<dbReference type="Proteomes" id="UP000215127">
    <property type="component" value="Chromosome 7"/>
</dbReference>
<name>A0A1X7RZ76_ZYMT9</name>
<accession>A0A1X7RZ76</accession>
<feature type="transmembrane region" description="Helical" evidence="1">
    <location>
        <begin position="60"/>
        <end position="78"/>
    </location>
</feature>
<evidence type="ECO:0000313" key="2">
    <source>
        <dbReference type="EMBL" id="SMQ52237.1"/>
    </source>
</evidence>
<organism evidence="2 3">
    <name type="scientific">Zymoseptoria tritici (strain ST99CH_3D7)</name>
    <dbReference type="NCBI Taxonomy" id="1276538"/>
    <lineage>
        <taxon>Eukaryota</taxon>
        <taxon>Fungi</taxon>
        <taxon>Dikarya</taxon>
        <taxon>Ascomycota</taxon>
        <taxon>Pezizomycotina</taxon>
        <taxon>Dothideomycetes</taxon>
        <taxon>Dothideomycetidae</taxon>
        <taxon>Mycosphaerellales</taxon>
        <taxon>Mycosphaerellaceae</taxon>
        <taxon>Zymoseptoria</taxon>
    </lineage>
</organism>
<evidence type="ECO:0000313" key="3">
    <source>
        <dbReference type="Proteomes" id="UP000215127"/>
    </source>
</evidence>